<dbReference type="InterPro" id="IPR029063">
    <property type="entry name" value="SAM-dependent_MTases_sf"/>
</dbReference>
<keyword evidence="3" id="KW-0489">Methyltransferase</keyword>
<evidence type="ECO:0000313" key="3">
    <source>
        <dbReference type="EMBL" id="NGO38320.1"/>
    </source>
</evidence>
<gene>
    <name evidence="3" type="ORF">G4L39_02770</name>
</gene>
<protein>
    <submittedName>
        <fullName evidence="3">FkbM family methyltransferase</fullName>
    </submittedName>
</protein>
<keyword evidence="4" id="KW-1185">Reference proteome</keyword>
<dbReference type="AlphaFoldDB" id="A0A6M1RYS2"/>
<sequence>MTLAGKKNPVRLLGQALRCWWRLRDTGAFTWGDAWMNWRQWLWPGRWMMRRAAARLPQLARAELAEPGVYRVTVDPLGVRVYWAGQWNANVYHAIAQECDPGHPHCYTTPPIELDGQGVVVDVGACEGLFACRVLRQGLAARVIAFEPSARTAGYLRRAAEENGVADRLVVEVRAVTARSGRVPWVEGDAPEANRIGADADGANATEVEAVSLDDYCRARGLRLGPWDLIKIDAEGADLDVLRGAERLLREGAPQVAVTTYHVESHAREIWEYLRRVQPAYRFRIKGLWLFGPVRFWGGARLRPVLLQAAVPVERRPPRDGAGSGAGSGHAPCGSGVAEQVQLG</sequence>
<dbReference type="GO" id="GO:0032259">
    <property type="term" value="P:methylation"/>
    <property type="evidence" value="ECO:0007669"/>
    <property type="project" value="UniProtKB-KW"/>
</dbReference>
<dbReference type="NCBIfam" id="TIGR01444">
    <property type="entry name" value="fkbM_fam"/>
    <property type="match status" value="1"/>
</dbReference>
<reference evidence="3 4" key="1">
    <citation type="submission" date="2020-02" db="EMBL/GenBank/DDBJ databases">
        <title>Draft genome sequence of Limisphaera ngatamarikiensis NGM72.4T, a thermophilic Verrucomicrobia grouped in subdivision 3.</title>
        <authorList>
            <person name="Carere C.R."/>
            <person name="Steen J."/>
            <person name="Hugenholtz P."/>
            <person name="Stott M.B."/>
        </authorList>
    </citation>
    <scope>NUCLEOTIDE SEQUENCE [LARGE SCALE GENOMIC DNA]</scope>
    <source>
        <strain evidence="3 4">NGM72.4</strain>
    </source>
</reference>
<feature type="domain" description="Methyltransferase FkbM" evidence="2">
    <location>
        <begin position="122"/>
        <end position="276"/>
    </location>
</feature>
<dbReference type="EMBL" id="JAAKYA010000014">
    <property type="protein sequence ID" value="NGO38320.1"/>
    <property type="molecule type" value="Genomic_DNA"/>
</dbReference>
<dbReference type="GO" id="GO:0008168">
    <property type="term" value="F:methyltransferase activity"/>
    <property type="evidence" value="ECO:0007669"/>
    <property type="project" value="UniProtKB-KW"/>
</dbReference>
<dbReference type="Gene3D" id="3.40.50.150">
    <property type="entry name" value="Vaccinia Virus protein VP39"/>
    <property type="match status" value="1"/>
</dbReference>
<accession>A0A6M1RYS2</accession>
<dbReference type="Pfam" id="PF05050">
    <property type="entry name" value="Methyltransf_21"/>
    <property type="match status" value="1"/>
</dbReference>
<dbReference type="PANTHER" id="PTHR34203">
    <property type="entry name" value="METHYLTRANSFERASE, FKBM FAMILY PROTEIN"/>
    <property type="match status" value="1"/>
</dbReference>
<evidence type="ECO:0000313" key="4">
    <source>
        <dbReference type="Proteomes" id="UP000477311"/>
    </source>
</evidence>
<dbReference type="InterPro" id="IPR052514">
    <property type="entry name" value="SAM-dependent_MTase"/>
</dbReference>
<comment type="caution">
    <text evidence="3">The sequence shown here is derived from an EMBL/GenBank/DDBJ whole genome shotgun (WGS) entry which is preliminary data.</text>
</comment>
<dbReference type="InterPro" id="IPR006342">
    <property type="entry name" value="FkbM_mtfrase"/>
</dbReference>
<keyword evidence="3" id="KW-0808">Transferase</keyword>
<dbReference type="PANTHER" id="PTHR34203:SF15">
    <property type="entry name" value="SLL1173 PROTEIN"/>
    <property type="match status" value="1"/>
</dbReference>
<evidence type="ECO:0000259" key="2">
    <source>
        <dbReference type="Pfam" id="PF05050"/>
    </source>
</evidence>
<evidence type="ECO:0000256" key="1">
    <source>
        <dbReference type="SAM" id="MobiDB-lite"/>
    </source>
</evidence>
<proteinExistence type="predicted"/>
<organism evidence="3 4">
    <name type="scientific">Limisphaera ngatamarikiensis</name>
    <dbReference type="NCBI Taxonomy" id="1324935"/>
    <lineage>
        <taxon>Bacteria</taxon>
        <taxon>Pseudomonadati</taxon>
        <taxon>Verrucomicrobiota</taxon>
        <taxon>Verrucomicrobiia</taxon>
        <taxon>Limisphaerales</taxon>
        <taxon>Limisphaeraceae</taxon>
        <taxon>Limisphaera</taxon>
    </lineage>
</organism>
<name>A0A6M1RYS2_9BACT</name>
<feature type="region of interest" description="Disordered" evidence="1">
    <location>
        <begin position="316"/>
        <end position="344"/>
    </location>
</feature>
<dbReference type="SUPFAM" id="SSF53335">
    <property type="entry name" value="S-adenosyl-L-methionine-dependent methyltransferases"/>
    <property type="match status" value="1"/>
</dbReference>
<dbReference type="Proteomes" id="UP000477311">
    <property type="component" value="Unassembled WGS sequence"/>
</dbReference>
<dbReference type="RefSeq" id="WP_165105727.1">
    <property type="nucleotide sequence ID" value="NZ_JAAKYA010000014.1"/>
</dbReference>